<evidence type="ECO:0000313" key="3">
    <source>
        <dbReference type="Proteomes" id="UP001310594"/>
    </source>
</evidence>
<dbReference type="Pfam" id="PF00651">
    <property type="entry name" value="BTB"/>
    <property type="match status" value="1"/>
</dbReference>
<dbReference type="InterPro" id="IPR011333">
    <property type="entry name" value="SKP1/BTB/POZ_sf"/>
</dbReference>
<dbReference type="AlphaFoldDB" id="A0AAN7VPE7"/>
<gene>
    <name evidence="2" type="ORF">LTR97_008002</name>
</gene>
<dbReference type="SUPFAM" id="SSF54695">
    <property type="entry name" value="POZ domain"/>
    <property type="match status" value="1"/>
</dbReference>
<dbReference type="CDD" id="cd18186">
    <property type="entry name" value="BTB_POZ_ZBTB_KLHL-like"/>
    <property type="match status" value="1"/>
</dbReference>
<protein>
    <recommendedName>
        <fullName evidence="1">BTB domain-containing protein</fullName>
    </recommendedName>
</protein>
<dbReference type="PROSITE" id="PS50097">
    <property type="entry name" value="BTB"/>
    <property type="match status" value="1"/>
</dbReference>
<comment type="caution">
    <text evidence="2">The sequence shown here is derived from an EMBL/GenBank/DDBJ whole genome shotgun (WGS) entry which is preliminary data.</text>
</comment>
<dbReference type="PANTHER" id="PTHR47843:SF2">
    <property type="entry name" value="BTB DOMAIN-CONTAINING PROTEIN"/>
    <property type="match status" value="1"/>
</dbReference>
<organism evidence="2 3">
    <name type="scientific">Elasticomyces elasticus</name>
    <dbReference type="NCBI Taxonomy" id="574655"/>
    <lineage>
        <taxon>Eukaryota</taxon>
        <taxon>Fungi</taxon>
        <taxon>Dikarya</taxon>
        <taxon>Ascomycota</taxon>
        <taxon>Pezizomycotina</taxon>
        <taxon>Dothideomycetes</taxon>
        <taxon>Dothideomycetidae</taxon>
        <taxon>Mycosphaerellales</taxon>
        <taxon>Teratosphaeriaceae</taxon>
        <taxon>Elasticomyces</taxon>
    </lineage>
</organism>
<reference evidence="2" key="1">
    <citation type="submission" date="2023-08" db="EMBL/GenBank/DDBJ databases">
        <title>Black Yeasts Isolated from many extreme environments.</title>
        <authorList>
            <person name="Coleine C."/>
            <person name="Stajich J.E."/>
            <person name="Selbmann L."/>
        </authorList>
    </citation>
    <scope>NUCLEOTIDE SEQUENCE</scope>
    <source>
        <strain evidence="2">CCFEE 5810</strain>
    </source>
</reference>
<feature type="domain" description="BTB" evidence="1">
    <location>
        <begin position="17"/>
        <end position="93"/>
    </location>
</feature>
<name>A0AAN7VPE7_9PEZI</name>
<evidence type="ECO:0000313" key="2">
    <source>
        <dbReference type="EMBL" id="KAK5696698.1"/>
    </source>
</evidence>
<dbReference type="PANTHER" id="PTHR47843">
    <property type="entry name" value="BTB DOMAIN-CONTAINING PROTEIN-RELATED"/>
    <property type="match status" value="1"/>
</dbReference>
<dbReference type="EMBL" id="JAVRQU010000012">
    <property type="protein sequence ID" value="KAK5696698.1"/>
    <property type="molecule type" value="Genomic_DNA"/>
</dbReference>
<dbReference type="InterPro" id="IPR000210">
    <property type="entry name" value="BTB/POZ_dom"/>
</dbReference>
<dbReference type="Gene3D" id="3.30.710.10">
    <property type="entry name" value="Potassium Channel Kv1.1, Chain A"/>
    <property type="match status" value="1"/>
</dbReference>
<proteinExistence type="predicted"/>
<accession>A0AAN7VPE7</accession>
<evidence type="ECO:0000259" key="1">
    <source>
        <dbReference type="PROSITE" id="PS50097"/>
    </source>
</evidence>
<dbReference type="Proteomes" id="UP001310594">
    <property type="component" value="Unassembled WGS sequence"/>
</dbReference>
<sequence length="231" mass="26473">MAHKRVLPSTRNASPTCDLYTDVVEVRVGKDSNTSSSYLHSGLVSFYSGYFQAALSGNFAESKSRVIELPEESDEVFTRFRTWLYTNKIDVPTRDDRSSYSEIIALWSFADRREIPLLMNECINAVRDELVRTWKVPTKYLRQIYDTTTPQAGMRRLVIQLMAGTWDASKMEGERERGQMIEAALWDIVIAVWKLKDDKCGRMLKADVVKMDLCEYHVHEEGVKCGKAALQ</sequence>